<dbReference type="Proteomes" id="UP001234297">
    <property type="component" value="Chromosome 11"/>
</dbReference>
<reference evidence="1 2" key="1">
    <citation type="journal article" date="2022" name="Hortic Res">
        <title>A haplotype resolved chromosomal level avocado genome allows analysis of novel avocado genes.</title>
        <authorList>
            <person name="Nath O."/>
            <person name="Fletcher S.J."/>
            <person name="Hayward A."/>
            <person name="Shaw L.M."/>
            <person name="Masouleh A.K."/>
            <person name="Furtado A."/>
            <person name="Henry R.J."/>
            <person name="Mitter N."/>
        </authorList>
    </citation>
    <scope>NUCLEOTIDE SEQUENCE [LARGE SCALE GENOMIC DNA]</scope>
    <source>
        <strain evidence="2">cv. Hass</strain>
    </source>
</reference>
<evidence type="ECO:0000313" key="1">
    <source>
        <dbReference type="EMBL" id="KAJ8624474.1"/>
    </source>
</evidence>
<evidence type="ECO:0000313" key="2">
    <source>
        <dbReference type="Proteomes" id="UP001234297"/>
    </source>
</evidence>
<sequence>MVRNLTLAVLRNDSPSLSFLFFSLVLFSSSLARLSLLGLCNLLSAHGFYKHLREQMQKTCPTWLPMKRGGDYDVEVKGVKISPDPVVRGKPATFSISASTVKQWRTRHLGRPMQKLPKTRMYFGPYPTCIKTSAPPLKVTLSLLPKRNPEENVGPFFPHPLQDCKKCSWDADLSTLKSFSLSVRFNRLLVI</sequence>
<gene>
    <name evidence="1" type="ORF">MRB53_033004</name>
</gene>
<organism evidence="1 2">
    <name type="scientific">Persea americana</name>
    <name type="common">Avocado</name>
    <dbReference type="NCBI Taxonomy" id="3435"/>
    <lineage>
        <taxon>Eukaryota</taxon>
        <taxon>Viridiplantae</taxon>
        <taxon>Streptophyta</taxon>
        <taxon>Embryophyta</taxon>
        <taxon>Tracheophyta</taxon>
        <taxon>Spermatophyta</taxon>
        <taxon>Magnoliopsida</taxon>
        <taxon>Magnoliidae</taxon>
        <taxon>Laurales</taxon>
        <taxon>Lauraceae</taxon>
        <taxon>Persea</taxon>
    </lineage>
</organism>
<proteinExistence type="predicted"/>
<comment type="caution">
    <text evidence="1">The sequence shown here is derived from an EMBL/GenBank/DDBJ whole genome shotgun (WGS) entry which is preliminary data.</text>
</comment>
<protein>
    <submittedName>
        <fullName evidence="1">Uncharacterized protein</fullName>
    </submittedName>
</protein>
<name>A0ACC2KTB6_PERAE</name>
<accession>A0ACC2KTB6</accession>
<keyword evidence="2" id="KW-1185">Reference proteome</keyword>
<dbReference type="EMBL" id="CM056819">
    <property type="protein sequence ID" value="KAJ8624474.1"/>
    <property type="molecule type" value="Genomic_DNA"/>
</dbReference>